<evidence type="ECO:0000259" key="2">
    <source>
        <dbReference type="Pfam" id="PF07670"/>
    </source>
</evidence>
<feature type="transmembrane region" description="Helical" evidence="1">
    <location>
        <begin position="206"/>
        <end position="224"/>
    </location>
</feature>
<keyword evidence="1" id="KW-1133">Transmembrane helix</keyword>
<organism evidence="3 4">
    <name type="scientific">Mucilaginibacter conchicola</name>
    <dbReference type="NCBI Taxonomy" id="2303333"/>
    <lineage>
        <taxon>Bacteria</taxon>
        <taxon>Pseudomonadati</taxon>
        <taxon>Bacteroidota</taxon>
        <taxon>Sphingobacteriia</taxon>
        <taxon>Sphingobacteriales</taxon>
        <taxon>Sphingobacteriaceae</taxon>
        <taxon>Mucilaginibacter</taxon>
    </lineage>
</organism>
<feature type="transmembrane region" description="Helical" evidence="1">
    <location>
        <begin position="389"/>
        <end position="411"/>
    </location>
</feature>
<proteinExistence type="predicted"/>
<dbReference type="EMBL" id="QWDC01000001">
    <property type="protein sequence ID" value="RFZ94274.1"/>
    <property type="molecule type" value="Genomic_DNA"/>
</dbReference>
<evidence type="ECO:0000256" key="1">
    <source>
        <dbReference type="SAM" id="Phobius"/>
    </source>
</evidence>
<dbReference type="PANTHER" id="PTHR35793:SF2">
    <property type="entry name" value="INNER MEMBRANE PROTEIN YJIG"/>
    <property type="match status" value="1"/>
</dbReference>
<feature type="transmembrane region" description="Helical" evidence="1">
    <location>
        <begin position="5"/>
        <end position="25"/>
    </location>
</feature>
<dbReference type="InterPro" id="IPR052549">
    <property type="entry name" value="SpmB"/>
</dbReference>
<dbReference type="Pfam" id="PF07670">
    <property type="entry name" value="Gate"/>
    <property type="match status" value="2"/>
</dbReference>
<keyword evidence="4" id="KW-1185">Reference proteome</keyword>
<dbReference type="InterPro" id="IPR011415">
    <property type="entry name" value="SpmA_SpmB"/>
</dbReference>
<feature type="transmembrane region" description="Helical" evidence="1">
    <location>
        <begin position="277"/>
        <end position="295"/>
    </location>
</feature>
<dbReference type="GO" id="GO:0005886">
    <property type="term" value="C:plasma membrane"/>
    <property type="evidence" value="ECO:0007669"/>
    <property type="project" value="TreeGrafter"/>
</dbReference>
<dbReference type="PANTHER" id="PTHR35793">
    <property type="entry name" value="INNER MEMBRANE PROTEIN YJIG"/>
    <property type="match status" value="1"/>
</dbReference>
<feature type="domain" description="Nucleoside transporter/FeoB GTPase Gate" evidence="2">
    <location>
        <begin position="52"/>
        <end position="159"/>
    </location>
</feature>
<protein>
    <recommendedName>
        <fullName evidence="2">Nucleoside transporter/FeoB GTPase Gate domain-containing protein</fullName>
    </recommendedName>
</protein>
<feature type="domain" description="Nucleoside transporter/FeoB GTPase Gate" evidence="2">
    <location>
        <begin position="278"/>
        <end position="383"/>
    </location>
</feature>
<evidence type="ECO:0000313" key="3">
    <source>
        <dbReference type="EMBL" id="RFZ94274.1"/>
    </source>
</evidence>
<dbReference type="InterPro" id="IPR011642">
    <property type="entry name" value="Gate_dom"/>
</dbReference>
<feature type="transmembrane region" description="Helical" evidence="1">
    <location>
        <begin position="239"/>
        <end position="257"/>
    </location>
</feature>
<feature type="transmembrane region" description="Helical" evidence="1">
    <location>
        <begin position="142"/>
        <end position="162"/>
    </location>
</feature>
<keyword evidence="1" id="KW-0472">Membrane</keyword>
<name>A0A372NWJ2_9SPHI</name>
<feature type="transmembrane region" description="Helical" evidence="1">
    <location>
        <begin position="174"/>
        <end position="194"/>
    </location>
</feature>
<dbReference type="PIRSF" id="PIRSF036542">
    <property type="entry name" value="SpmA_SpmB"/>
    <property type="match status" value="1"/>
</dbReference>
<sequence>MALNYIWIAFFIIAFVIALCKLIFLGDVDAFKVLVDGIFSSSEASVMKIALPLAGNIVLWLGIMNIGERAGAINFLTRIVGPFLSRLFPGVPKDHPANGQMMMNFSANLLGLDNAATPLGLKAMGSLQELNPDKETASNAQIMFLVLHTSGLQLLPVTIIAQRFVLHSKDPADIFLPCIIATYVATVIGLLAVAIKQKINLWDRVIISWLGGVTAFISLMVWYFTTNLTHEQISVVSKVVSNGLLFAIPVIFILGGVWKKVNVFEAFIDGAKGGFDVAIKIIPYMVAMLVAISVFRSSGALDFLNDGLRFVVTKLGLDTRFVDAMPVAYMKPLSGSGSKAMSIDIMTTFKVDSFAGHLASVFNGSADTTFYIVALYFGSVGIKKSRYAIPAGLIADLAGVITAILVSYLFFGALK</sequence>
<evidence type="ECO:0000313" key="4">
    <source>
        <dbReference type="Proteomes" id="UP000264217"/>
    </source>
</evidence>
<dbReference type="OrthoDB" id="9805623at2"/>
<dbReference type="RefSeq" id="WP_117389839.1">
    <property type="nucleotide sequence ID" value="NZ_QWDC01000001.1"/>
</dbReference>
<feature type="transmembrane region" description="Helical" evidence="1">
    <location>
        <begin position="354"/>
        <end position="377"/>
    </location>
</feature>
<keyword evidence="1" id="KW-0812">Transmembrane</keyword>
<comment type="caution">
    <text evidence="3">The sequence shown here is derived from an EMBL/GenBank/DDBJ whole genome shotgun (WGS) entry which is preliminary data.</text>
</comment>
<accession>A0A372NWJ2</accession>
<dbReference type="AlphaFoldDB" id="A0A372NWJ2"/>
<gene>
    <name evidence="3" type="ORF">D0C36_01580</name>
</gene>
<reference evidence="3 4" key="1">
    <citation type="submission" date="2018-08" db="EMBL/GenBank/DDBJ databases">
        <title>Mucilaginibacter sp. MYSH2.</title>
        <authorList>
            <person name="Seo T."/>
        </authorList>
    </citation>
    <scope>NUCLEOTIDE SEQUENCE [LARGE SCALE GENOMIC DNA]</scope>
    <source>
        <strain evidence="3 4">MYSH2</strain>
    </source>
</reference>
<dbReference type="Proteomes" id="UP000264217">
    <property type="component" value="Unassembled WGS sequence"/>
</dbReference>
<feature type="transmembrane region" description="Helical" evidence="1">
    <location>
        <begin position="45"/>
        <end position="63"/>
    </location>
</feature>